<organism evidence="2 3">
    <name type="scientific">Paramuricea clavata</name>
    <name type="common">Red gorgonian</name>
    <name type="synonym">Violescent sea-whip</name>
    <dbReference type="NCBI Taxonomy" id="317549"/>
    <lineage>
        <taxon>Eukaryota</taxon>
        <taxon>Metazoa</taxon>
        <taxon>Cnidaria</taxon>
        <taxon>Anthozoa</taxon>
        <taxon>Octocorallia</taxon>
        <taxon>Malacalcyonacea</taxon>
        <taxon>Plexauridae</taxon>
        <taxon>Paramuricea</taxon>
    </lineage>
</organism>
<feature type="domain" description="ZSWIM1/3 RNaseH-like" evidence="1">
    <location>
        <begin position="47"/>
        <end position="169"/>
    </location>
</feature>
<dbReference type="Pfam" id="PF21056">
    <property type="entry name" value="ZSWIM1-3_RNaseH-like"/>
    <property type="match status" value="1"/>
</dbReference>
<name>A0A7D9EHV8_PARCT</name>
<keyword evidence="3" id="KW-1185">Reference proteome</keyword>
<dbReference type="EMBL" id="CACRXK020006440">
    <property type="protein sequence ID" value="CAB4009407.1"/>
    <property type="molecule type" value="Genomic_DNA"/>
</dbReference>
<protein>
    <recommendedName>
        <fullName evidence="1">ZSWIM1/3 RNaseH-like domain-containing protein</fullName>
    </recommendedName>
</protein>
<dbReference type="PANTHER" id="PTHR31569">
    <property type="entry name" value="SWIM-TYPE DOMAIN-CONTAINING PROTEIN"/>
    <property type="match status" value="1"/>
</dbReference>
<evidence type="ECO:0000259" key="1">
    <source>
        <dbReference type="Pfam" id="PF21056"/>
    </source>
</evidence>
<reference evidence="2" key="1">
    <citation type="submission" date="2020-04" db="EMBL/GenBank/DDBJ databases">
        <authorList>
            <person name="Alioto T."/>
            <person name="Alioto T."/>
            <person name="Gomez Garrido J."/>
        </authorList>
    </citation>
    <scope>NUCLEOTIDE SEQUENCE</scope>
    <source>
        <strain evidence="2">A484AB</strain>
    </source>
</reference>
<comment type="caution">
    <text evidence="2">The sequence shown here is derived from an EMBL/GenBank/DDBJ whole genome shotgun (WGS) entry which is preliminary data.</text>
</comment>
<gene>
    <name evidence="2" type="ORF">PACLA_8A040556</name>
</gene>
<evidence type="ECO:0000313" key="2">
    <source>
        <dbReference type="EMBL" id="CAB4009407.1"/>
    </source>
</evidence>
<evidence type="ECO:0000313" key="3">
    <source>
        <dbReference type="Proteomes" id="UP001152795"/>
    </source>
</evidence>
<dbReference type="PANTHER" id="PTHR31569:SF4">
    <property type="entry name" value="SWIM-TYPE DOMAIN-CONTAINING PROTEIN"/>
    <property type="match status" value="1"/>
</dbReference>
<dbReference type="Proteomes" id="UP001152795">
    <property type="component" value="Unassembled WGS sequence"/>
</dbReference>
<dbReference type="InterPro" id="IPR052579">
    <property type="entry name" value="Zinc_finger_SWIM"/>
</dbReference>
<dbReference type="InterPro" id="IPR048324">
    <property type="entry name" value="ZSWIM1-3_RNaseH-like"/>
</dbReference>
<proteinExistence type="predicted"/>
<dbReference type="AlphaFoldDB" id="A0A7D9EHV8"/>
<sequence length="201" mass="23209">MLEMKANKKLIQQHILHSTGKSMTLKDIHNMVERKDGNLTELIEDMKSQPGGKVELYVDEEKNFKGLFYQDEEMRWIFDAFPEILLIDATYKLNNLRLPLYVMLAVDGNGESEIVGLMLLADEQADTIRRMIRLFKKHNAAWEKINCVMADKDMTERKVIKEEIPQAGLLICLFHTMRVLIQKGNYHRENGNLCGRTAPSA</sequence>
<accession>A0A7D9EHV8</accession>
<dbReference type="OrthoDB" id="5976446at2759"/>